<organism evidence="1 2">
    <name type="scientific">Teredinibacter turnerae (strain ATCC 39867 / T7901)</name>
    <dbReference type="NCBI Taxonomy" id="377629"/>
    <lineage>
        <taxon>Bacteria</taxon>
        <taxon>Pseudomonadati</taxon>
        <taxon>Pseudomonadota</taxon>
        <taxon>Gammaproteobacteria</taxon>
        <taxon>Cellvibrionales</taxon>
        <taxon>Cellvibrionaceae</taxon>
        <taxon>Teredinibacter</taxon>
    </lineage>
</organism>
<dbReference type="HOGENOM" id="CLU_2848366_0_0_6"/>
<sequence length="65" mass="7435">MLVDETAIYQPLISNCEKLYQYKERPTLGVRNLHRCAELISLAMPLSRLIAKLGAKVSLREIYLS</sequence>
<protein>
    <submittedName>
        <fullName evidence="1">Uncharacterized protein</fullName>
    </submittedName>
</protein>
<keyword evidence="2" id="KW-1185">Reference proteome</keyword>
<gene>
    <name evidence="1" type="ordered locus">TERTU_3918</name>
</gene>
<reference evidence="1 2" key="1">
    <citation type="journal article" date="2009" name="PLoS ONE">
        <title>The complete genome of Teredinibacter turnerae T7901: an intracellular endosymbiont of marine wood-boring bivalves (shipworms).</title>
        <authorList>
            <person name="Yang J.C."/>
            <person name="Madupu R."/>
            <person name="Durkin A.S."/>
            <person name="Ekborg N.A."/>
            <person name="Pedamallu C.S."/>
            <person name="Hostetler J.B."/>
            <person name="Radune D."/>
            <person name="Toms B.S."/>
            <person name="Henrissat B."/>
            <person name="Coutinho P.M."/>
            <person name="Schwarz S."/>
            <person name="Field L."/>
            <person name="Trindade-Silva A.E."/>
            <person name="Soares C.A.G."/>
            <person name="Elshahawi S."/>
            <person name="Hanora A."/>
            <person name="Schmidt E.W."/>
            <person name="Haygood M.G."/>
            <person name="Posfai J."/>
            <person name="Benner J."/>
            <person name="Madinger C."/>
            <person name="Nove J."/>
            <person name="Anton B."/>
            <person name="Chaudhary K."/>
            <person name="Foster J."/>
            <person name="Holman A."/>
            <person name="Kumar S."/>
            <person name="Lessard P.A."/>
            <person name="Luyten Y.A."/>
            <person name="Slatko B."/>
            <person name="Wood N."/>
            <person name="Wu B."/>
            <person name="Teplitski M."/>
            <person name="Mougous J.D."/>
            <person name="Ward N."/>
            <person name="Eisen J.A."/>
            <person name="Badger J.H."/>
            <person name="Distel D.L."/>
        </authorList>
    </citation>
    <scope>NUCLEOTIDE SEQUENCE [LARGE SCALE GENOMIC DNA]</scope>
    <source>
        <strain evidence="2">ATCC 39867 / T7901</strain>
    </source>
</reference>
<evidence type="ECO:0000313" key="2">
    <source>
        <dbReference type="Proteomes" id="UP000009080"/>
    </source>
</evidence>
<accession>C5BTK1</accession>
<evidence type="ECO:0000313" key="1">
    <source>
        <dbReference type="EMBL" id="ACR14630.1"/>
    </source>
</evidence>
<dbReference type="AlphaFoldDB" id="C5BTK1"/>
<name>C5BTK1_TERTT</name>
<dbReference type="KEGG" id="ttu:TERTU_3918"/>
<dbReference type="EMBL" id="CP001614">
    <property type="protein sequence ID" value="ACR14630.1"/>
    <property type="molecule type" value="Genomic_DNA"/>
</dbReference>
<dbReference type="Proteomes" id="UP000009080">
    <property type="component" value="Chromosome"/>
</dbReference>
<proteinExistence type="predicted"/>